<evidence type="ECO:0000256" key="1">
    <source>
        <dbReference type="SAM" id="SignalP"/>
    </source>
</evidence>
<dbReference type="AlphaFoldDB" id="A0A0B1SJ62"/>
<evidence type="ECO:0000313" key="2">
    <source>
        <dbReference type="EMBL" id="KHJ85378.1"/>
    </source>
</evidence>
<keyword evidence="3" id="KW-1185">Reference proteome</keyword>
<dbReference type="OrthoDB" id="5792001at2759"/>
<keyword evidence="1" id="KW-0732">Signal</keyword>
<feature type="non-terminal residue" evidence="2">
    <location>
        <position position="74"/>
    </location>
</feature>
<dbReference type="EMBL" id="KN564138">
    <property type="protein sequence ID" value="KHJ85378.1"/>
    <property type="molecule type" value="Genomic_DNA"/>
</dbReference>
<organism evidence="2 3">
    <name type="scientific">Oesophagostomum dentatum</name>
    <name type="common">Nodular worm</name>
    <dbReference type="NCBI Taxonomy" id="61180"/>
    <lineage>
        <taxon>Eukaryota</taxon>
        <taxon>Metazoa</taxon>
        <taxon>Ecdysozoa</taxon>
        <taxon>Nematoda</taxon>
        <taxon>Chromadorea</taxon>
        <taxon>Rhabditida</taxon>
        <taxon>Rhabditina</taxon>
        <taxon>Rhabditomorpha</taxon>
        <taxon>Strongyloidea</taxon>
        <taxon>Strongylidae</taxon>
        <taxon>Oesophagostomum</taxon>
    </lineage>
</organism>
<dbReference type="Proteomes" id="UP000053660">
    <property type="component" value="Unassembled WGS sequence"/>
</dbReference>
<accession>A0A0B1SJ62</accession>
<name>A0A0B1SJ62_OESDE</name>
<feature type="signal peptide" evidence="1">
    <location>
        <begin position="1"/>
        <end position="17"/>
    </location>
</feature>
<feature type="chain" id="PRO_5002061600" evidence="1">
    <location>
        <begin position="18"/>
        <end position="74"/>
    </location>
</feature>
<evidence type="ECO:0000313" key="3">
    <source>
        <dbReference type="Proteomes" id="UP000053660"/>
    </source>
</evidence>
<proteinExistence type="predicted"/>
<sequence>MKLCAVVFSLLVTQTCAKVRCYDCLTPKNPLDWSDYCSEKRFCYGEYCTRGPNARSNGILHGCAPTPPVDGVTR</sequence>
<reference evidence="2 3" key="1">
    <citation type="submission" date="2014-03" db="EMBL/GenBank/DDBJ databases">
        <title>Draft genome of the hookworm Oesophagostomum dentatum.</title>
        <authorList>
            <person name="Mitreva M."/>
        </authorList>
    </citation>
    <scope>NUCLEOTIDE SEQUENCE [LARGE SCALE GENOMIC DNA]</scope>
    <source>
        <strain evidence="2 3">OD-Hann</strain>
    </source>
</reference>
<gene>
    <name evidence="2" type="ORF">OESDEN_14899</name>
</gene>
<protein>
    <submittedName>
        <fullName evidence="2">Uncharacterized protein</fullName>
    </submittedName>
</protein>